<accession>A0A8I2YC44</accession>
<dbReference type="OrthoDB" id="10004661at2759"/>
<dbReference type="Pfam" id="PF03321">
    <property type="entry name" value="GH3"/>
    <property type="match status" value="1"/>
</dbReference>
<dbReference type="EMBL" id="JAGFBS010000100">
    <property type="protein sequence ID" value="KAG6369195.1"/>
    <property type="molecule type" value="Genomic_DNA"/>
</dbReference>
<organism evidence="1 2">
    <name type="scientific">Boletus reticuloceps</name>
    <dbReference type="NCBI Taxonomy" id="495285"/>
    <lineage>
        <taxon>Eukaryota</taxon>
        <taxon>Fungi</taxon>
        <taxon>Dikarya</taxon>
        <taxon>Basidiomycota</taxon>
        <taxon>Agaricomycotina</taxon>
        <taxon>Agaricomycetes</taxon>
        <taxon>Agaricomycetidae</taxon>
        <taxon>Boletales</taxon>
        <taxon>Boletineae</taxon>
        <taxon>Boletaceae</taxon>
        <taxon>Boletoideae</taxon>
        <taxon>Boletus</taxon>
    </lineage>
</organism>
<proteinExistence type="predicted"/>
<reference evidence="1" key="1">
    <citation type="submission" date="2021-03" db="EMBL/GenBank/DDBJ databases">
        <title>Evolutionary innovations through gain and loss of genes in the ectomycorrhizal Boletales.</title>
        <authorList>
            <person name="Wu G."/>
            <person name="Miyauchi S."/>
            <person name="Morin E."/>
            <person name="Yang Z.-L."/>
            <person name="Xu J."/>
            <person name="Martin F.M."/>
        </authorList>
    </citation>
    <scope>NUCLEOTIDE SEQUENCE</scope>
    <source>
        <strain evidence="1">BR01</strain>
    </source>
</reference>
<dbReference type="PANTHER" id="PTHR31901">
    <property type="entry name" value="GH3 DOMAIN-CONTAINING PROTEIN"/>
    <property type="match status" value="1"/>
</dbReference>
<name>A0A8I2YC44_9AGAM</name>
<dbReference type="AlphaFoldDB" id="A0A8I2YC44"/>
<dbReference type="PANTHER" id="PTHR31901:SF9">
    <property type="entry name" value="GH3 DOMAIN-CONTAINING PROTEIN"/>
    <property type="match status" value="1"/>
</dbReference>
<gene>
    <name evidence="1" type="ORF">JVT61DRAFT_1355</name>
</gene>
<protein>
    <submittedName>
        <fullName evidence="1">GH3 auxin-responsive promoter-domain-containing protein</fullName>
    </submittedName>
</protein>
<dbReference type="InterPro" id="IPR004993">
    <property type="entry name" value="GH3"/>
</dbReference>
<dbReference type="Proteomes" id="UP000683000">
    <property type="component" value="Unassembled WGS sequence"/>
</dbReference>
<dbReference type="GO" id="GO:0016881">
    <property type="term" value="F:acid-amino acid ligase activity"/>
    <property type="evidence" value="ECO:0007669"/>
    <property type="project" value="TreeGrafter"/>
</dbReference>
<evidence type="ECO:0000313" key="1">
    <source>
        <dbReference type="EMBL" id="KAG6369195.1"/>
    </source>
</evidence>
<dbReference type="GO" id="GO:0005737">
    <property type="term" value="C:cytoplasm"/>
    <property type="evidence" value="ECO:0007669"/>
    <property type="project" value="TreeGrafter"/>
</dbReference>
<keyword evidence="2" id="KW-1185">Reference proteome</keyword>
<sequence length="468" mass="52604">MLTGRPVEVLTPELRSSLTKRTDLYLLDIITVNLPTQYASQAPSLAPFRDAVSVHGTAVIATLLNDFRSYVPVTDYEAYKPWIARFHEIPCKESRVNNLFAPGLPFYIGMSSSTSGKEPKLVPWYQHTSFGYQPPRPIFDFSDTQGPTPCIIYYGYREIKQVEREPGHVVKRIPLCLASAGQFRMKFGWNVENDEGRLSTIMPAQVAPWGTSMITHNRSFLLIHGLFCLIRPDIDQIFVTFATTFVDLVRCVDEEWDMLMTCIRNGKIPDLDGIDRLRAHIQAVFSADPARADELYEIGPPSSGDGWAARVWPRLRTVAGICSGSFGTCLPKLRSILGPTIAIRNHGYSSSEAHMSVFFDPNDTETFVFSSEEVIEFVAAESKAICTNILQGRLFEALGTANDEYRNPPQSGETCVPTIRIVKPGTFMEYRRWKGEKMRIGLGQIKVPVVLASAEAQEWMLERVTQEF</sequence>
<comment type="caution">
    <text evidence="1">The sequence shown here is derived from an EMBL/GenBank/DDBJ whole genome shotgun (WGS) entry which is preliminary data.</text>
</comment>
<evidence type="ECO:0000313" key="2">
    <source>
        <dbReference type="Proteomes" id="UP000683000"/>
    </source>
</evidence>